<evidence type="ECO:0000256" key="9">
    <source>
        <dbReference type="ARBA" id="ARBA00023136"/>
    </source>
</evidence>
<dbReference type="Pfam" id="PF07715">
    <property type="entry name" value="Plug"/>
    <property type="match status" value="1"/>
</dbReference>
<keyword evidence="16" id="KW-0675">Receptor</keyword>
<sequence>MSGAALRASRQPGVALLCAAAAGVFPSVAVAQPAPNMLEEVVVTARRREEALQDIPIAVTALSAEFLREQNITELQDLGTHVPAMRISDNGISSNAPIVTLRGQRPSEVLLTLDPAVPMYFAEVVLTPTFGTNLALYDLANVQVLKGPQGTLFGRNSTGGALLFTPRTPGAEFGGYLQARMGNYDLLHVEGAVDIPVGDSLALRLAGRSIDRDGYQSNVADNPLACDDCLGDEDSRAVRLTVEYSPTGALTNLTTMSYDENNAAARINVLQAWISSTTDPQANFIPFTINLLHNGGLSELLPMPGIPTEAAVDAAVARQQQRDWQDVETDINPQERIKNWFFANTTEWEFSENFTLKNIFGYRELDMAYSQDADGVALPLFGAVTSTTQTYTPDPPLQQVESEQYSNELQLLSSAFDDRLEWMVGAYWMRMEGSDYQPSMLVGANSQWPEGDAPIAAVQPLYNIAHDGFLFLNPNIDVVNEAWAVFGEGTFQFNDQWSVTAGARQSWDYRELTTRAFRYDPEVTRELICDVQGEDNQVLPNDACSRTVDEDYSDPTWRLSVSYTPSLDHLVYGSISTGYRAGGFNGRGANNFSLRPYDPETVTTYELGFKGDWQLGALGSLRTNIAAYLQEYQDIQKTQDFTADGAFGTAVVNAAKAEIQGAELEFTWAPGELLQLSLAYAWVDPSYDEWILETAVGTDDNGDAIIEYTDNSGAPFVYIPEQQVTGELRLIAPLDPALGTLSFVASFYWQDEMIPNDEAERWPEFGWSAEDLAEVQATAVIDDYALWNLRLDWSDLLGSGLDVGAYINNVADEAYVVGGKSVPEQLGFVDVTYGTPRVYGMVLRYNF</sequence>
<keyword evidence="2 11" id="KW-0813">Transport</keyword>
<evidence type="ECO:0000256" key="10">
    <source>
        <dbReference type="ARBA" id="ARBA00023237"/>
    </source>
</evidence>
<evidence type="ECO:0000256" key="8">
    <source>
        <dbReference type="ARBA" id="ARBA00023077"/>
    </source>
</evidence>
<keyword evidence="7" id="KW-0406">Ion transport</keyword>
<dbReference type="OrthoDB" id="127311at2"/>
<dbReference type="InterPro" id="IPR036942">
    <property type="entry name" value="Beta-barrel_TonB_sf"/>
</dbReference>
<dbReference type="InterPro" id="IPR012910">
    <property type="entry name" value="Plug_dom"/>
</dbReference>
<comment type="subcellular location">
    <subcellularLocation>
        <location evidence="1 11">Cell outer membrane</location>
        <topology evidence="1 11">Multi-pass membrane protein</topology>
    </subcellularLocation>
</comment>
<dbReference type="GO" id="GO:0006826">
    <property type="term" value="P:iron ion transport"/>
    <property type="evidence" value="ECO:0007669"/>
    <property type="project" value="UniProtKB-KW"/>
</dbReference>
<dbReference type="EMBL" id="SRLE01000001">
    <property type="protein sequence ID" value="TGD76002.1"/>
    <property type="molecule type" value="Genomic_DNA"/>
</dbReference>
<dbReference type="SUPFAM" id="SSF56935">
    <property type="entry name" value="Porins"/>
    <property type="match status" value="1"/>
</dbReference>
<dbReference type="Gene3D" id="2.40.170.20">
    <property type="entry name" value="TonB-dependent receptor, beta-barrel domain"/>
    <property type="match status" value="2"/>
</dbReference>
<feature type="domain" description="TonB-dependent receptor plug" evidence="15">
    <location>
        <begin position="52"/>
        <end position="161"/>
    </location>
</feature>
<comment type="similarity">
    <text evidence="11 12">Belongs to the TonB-dependent receptor family.</text>
</comment>
<gene>
    <name evidence="16" type="ORF">E4634_00150</name>
</gene>
<evidence type="ECO:0000256" key="2">
    <source>
        <dbReference type="ARBA" id="ARBA00022448"/>
    </source>
</evidence>
<dbReference type="PROSITE" id="PS52016">
    <property type="entry name" value="TONB_DEPENDENT_REC_3"/>
    <property type="match status" value="1"/>
</dbReference>
<evidence type="ECO:0000256" key="12">
    <source>
        <dbReference type="RuleBase" id="RU003357"/>
    </source>
</evidence>
<evidence type="ECO:0000256" key="3">
    <source>
        <dbReference type="ARBA" id="ARBA00022452"/>
    </source>
</evidence>
<dbReference type="InterPro" id="IPR039426">
    <property type="entry name" value="TonB-dep_rcpt-like"/>
</dbReference>
<keyword evidence="6" id="KW-0408">Iron</keyword>
<evidence type="ECO:0000259" key="14">
    <source>
        <dbReference type="Pfam" id="PF00593"/>
    </source>
</evidence>
<evidence type="ECO:0000259" key="15">
    <source>
        <dbReference type="Pfam" id="PF07715"/>
    </source>
</evidence>
<keyword evidence="9 11" id="KW-0472">Membrane</keyword>
<evidence type="ECO:0000313" key="17">
    <source>
        <dbReference type="Proteomes" id="UP000298050"/>
    </source>
</evidence>
<dbReference type="GO" id="GO:0009279">
    <property type="term" value="C:cell outer membrane"/>
    <property type="evidence" value="ECO:0007669"/>
    <property type="project" value="UniProtKB-SubCell"/>
</dbReference>
<evidence type="ECO:0000313" key="16">
    <source>
        <dbReference type="EMBL" id="TGD76002.1"/>
    </source>
</evidence>
<dbReference type="PANTHER" id="PTHR32552">
    <property type="entry name" value="FERRICHROME IRON RECEPTOR-RELATED"/>
    <property type="match status" value="1"/>
</dbReference>
<reference evidence="16 17" key="1">
    <citation type="submission" date="2019-04" db="EMBL/GenBank/DDBJ databases">
        <title>Taxonomy of novel Haliea sp. from mangrove soil of West Coast of India.</title>
        <authorList>
            <person name="Verma A."/>
            <person name="Kumar P."/>
            <person name="Krishnamurthi S."/>
        </authorList>
    </citation>
    <scope>NUCLEOTIDE SEQUENCE [LARGE SCALE GENOMIC DNA]</scope>
    <source>
        <strain evidence="16 17">SAOS-164</strain>
    </source>
</reference>
<dbReference type="InterPro" id="IPR000531">
    <property type="entry name" value="Beta-barrel_TonB"/>
</dbReference>
<name>A0A4Z0M8F7_9GAMM</name>
<evidence type="ECO:0000256" key="6">
    <source>
        <dbReference type="ARBA" id="ARBA00023004"/>
    </source>
</evidence>
<keyword evidence="4" id="KW-0410">Iron transport</keyword>
<proteinExistence type="inferred from homology"/>
<dbReference type="AlphaFoldDB" id="A0A4Z0M8F7"/>
<feature type="domain" description="TonB-dependent receptor-like beta-barrel" evidence="14">
    <location>
        <begin position="330"/>
        <end position="810"/>
    </location>
</feature>
<dbReference type="Proteomes" id="UP000298050">
    <property type="component" value="Unassembled WGS sequence"/>
</dbReference>
<dbReference type="Pfam" id="PF00593">
    <property type="entry name" value="TonB_dep_Rec_b-barrel"/>
    <property type="match status" value="1"/>
</dbReference>
<feature type="signal peptide" evidence="13">
    <location>
        <begin position="1"/>
        <end position="31"/>
    </location>
</feature>
<evidence type="ECO:0000256" key="4">
    <source>
        <dbReference type="ARBA" id="ARBA00022496"/>
    </source>
</evidence>
<evidence type="ECO:0000256" key="1">
    <source>
        <dbReference type="ARBA" id="ARBA00004571"/>
    </source>
</evidence>
<evidence type="ECO:0000256" key="11">
    <source>
        <dbReference type="PROSITE-ProRule" id="PRU01360"/>
    </source>
</evidence>
<keyword evidence="13" id="KW-0732">Signal</keyword>
<organism evidence="16 17">
    <name type="scientific">Mangrovimicrobium sediminis</name>
    <dbReference type="NCBI Taxonomy" id="2562682"/>
    <lineage>
        <taxon>Bacteria</taxon>
        <taxon>Pseudomonadati</taxon>
        <taxon>Pseudomonadota</taxon>
        <taxon>Gammaproteobacteria</taxon>
        <taxon>Cellvibrionales</taxon>
        <taxon>Halieaceae</taxon>
        <taxon>Mangrovimicrobium</taxon>
    </lineage>
</organism>
<keyword evidence="17" id="KW-1185">Reference proteome</keyword>
<keyword evidence="3 11" id="KW-1134">Transmembrane beta strand</keyword>
<comment type="caution">
    <text evidence="16">The sequence shown here is derived from an EMBL/GenBank/DDBJ whole genome shotgun (WGS) entry which is preliminary data.</text>
</comment>
<accession>A0A4Z0M8F7</accession>
<keyword evidence="10 11" id="KW-0998">Cell outer membrane</keyword>
<keyword evidence="5 11" id="KW-0812">Transmembrane</keyword>
<evidence type="ECO:0000256" key="13">
    <source>
        <dbReference type="SAM" id="SignalP"/>
    </source>
</evidence>
<evidence type="ECO:0000256" key="7">
    <source>
        <dbReference type="ARBA" id="ARBA00023065"/>
    </source>
</evidence>
<feature type="chain" id="PRO_5021280407" evidence="13">
    <location>
        <begin position="32"/>
        <end position="847"/>
    </location>
</feature>
<evidence type="ECO:0000256" key="5">
    <source>
        <dbReference type="ARBA" id="ARBA00022692"/>
    </source>
</evidence>
<keyword evidence="8 12" id="KW-0798">TonB box</keyword>
<dbReference type="PANTHER" id="PTHR32552:SF81">
    <property type="entry name" value="TONB-DEPENDENT OUTER MEMBRANE RECEPTOR"/>
    <property type="match status" value="1"/>
</dbReference>
<protein>
    <submittedName>
        <fullName evidence="16">TonB-dependent receptor</fullName>
    </submittedName>
</protein>